<evidence type="ECO:0000256" key="6">
    <source>
        <dbReference type="ARBA" id="ARBA00025747"/>
    </source>
</evidence>
<feature type="compositionally biased region" description="Basic and acidic residues" evidence="7">
    <location>
        <begin position="1471"/>
        <end position="1482"/>
    </location>
</feature>
<gene>
    <name evidence="9" type="ORF">SEPCBS119000_002111</name>
</gene>
<feature type="compositionally biased region" description="Low complexity" evidence="7">
    <location>
        <begin position="859"/>
        <end position="874"/>
    </location>
</feature>
<feature type="region of interest" description="Disordered" evidence="7">
    <location>
        <begin position="544"/>
        <end position="563"/>
    </location>
</feature>
<dbReference type="Gene3D" id="2.170.210.10">
    <property type="entry name" value="DNA double-strand break repair and VJ recombination XRCC4, N-terminal"/>
    <property type="match status" value="1"/>
</dbReference>
<feature type="compositionally biased region" description="Basic and acidic residues" evidence="7">
    <location>
        <begin position="1492"/>
        <end position="1501"/>
    </location>
</feature>
<feature type="compositionally biased region" description="Polar residues" evidence="7">
    <location>
        <begin position="216"/>
        <end position="227"/>
    </location>
</feature>
<comment type="similarity">
    <text evidence="6">Belongs to the XRCC4-XLF family. XLF subfamily.</text>
</comment>
<evidence type="ECO:0000259" key="8">
    <source>
        <dbReference type="PROSITE" id="PS50048"/>
    </source>
</evidence>
<proteinExistence type="inferred from homology"/>
<feature type="compositionally biased region" description="Polar residues" evidence="7">
    <location>
        <begin position="546"/>
        <end position="555"/>
    </location>
</feature>
<feature type="region of interest" description="Disordered" evidence="7">
    <location>
        <begin position="133"/>
        <end position="160"/>
    </location>
</feature>
<dbReference type="EMBL" id="CAWUON010000020">
    <property type="protein sequence ID" value="CAK7266601.1"/>
    <property type="molecule type" value="Genomic_DNA"/>
</dbReference>
<comment type="subcellular location">
    <subcellularLocation>
        <location evidence="1">Nucleus</location>
    </subcellularLocation>
</comment>
<comment type="caution">
    <text evidence="9">The sequence shown here is derived from an EMBL/GenBank/DDBJ whole genome shotgun (WGS) entry which is preliminary data.</text>
</comment>
<evidence type="ECO:0000256" key="1">
    <source>
        <dbReference type="ARBA" id="ARBA00004123"/>
    </source>
</evidence>
<feature type="compositionally biased region" description="Acidic residues" evidence="7">
    <location>
        <begin position="1413"/>
        <end position="1425"/>
    </location>
</feature>
<dbReference type="PROSITE" id="PS00463">
    <property type="entry name" value="ZN2_CY6_FUNGAL_1"/>
    <property type="match status" value="1"/>
</dbReference>
<feature type="region of interest" description="Disordered" evidence="7">
    <location>
        <begin position="307"/>
        <end position="332"/>
    </location>
</feature>
<dbReference type="PROSITE" id="PS50048">
    <property type="entry name" value="ZN2_CY6_FUNGAL_2"/>
    <property type="match status" value="1"/>
</dbReference>
<dbReference type="InterPro" id="IPR053829">
    <property type="entry name" value="XLF-like_CC"/>
</dbReference>
<reference evidence="9 10" key="1">
    <citation type="submission" date="2024-01" db="EMBL/GenBank/DDBJ databases">
        <authorList>
            <person name="Allen C."/>
            <person name="Tagirdzhanova G."/>
        </authorList>
    </citation>
    <scope>NUCLEOTIDE SEQUENCE [LARGE SCALE GENOMIC DNA]</scope>
    <source>
        <strain evidence="9 10">CBS 119000</strain>
    </source>
</reference>
<keyword evidence="5" id="KW-0539">Nucleus</keyword>
<feature type="compositionally biased region" description="Basic and acidic residues" evidence="7">
    <location>
        <begin position="1331"/>
        <end position="1343"/>
    </location>
</feature>
<dbReference type="CDD" id="cd12148">
    <property type="entry name" value="fungal_TF_MHR"/>
    <property type="match status" value="1"/>
</dbReference>
<feature type="compositionally biased region" description="Low complexity" evidence="7">
    <location>
        <begin position="834"/>
        <end position="848"/>
    </location>
</feature>
<evidence type="ECO:0000256" key="3">
    <source>
        <dbReference type="ARBA" id="ARBA00022763"/>
    </source>
</evidence>
<accession>A0ABP0DEF9</accession>
<dbReference type="InterPro" id="IPR038051">
    <property type="entry name" value="XRCC4-like_N_sf"/>
</dbReference>
<feature type="compositionally biased region" description="Basic residues" evidence="7">
    <location>
        <begin position="58"/>
        <end position="67"/>
    </location>
</feature>
<dbReference type="Pfam" id="PF09302">
    <property type="entry name" value="XLF"/>
    <property type="match status" value="1"/>
</dbReference>
<dbReference type="SMART" id="SM00066">
    <property type="entry name" value="GAL4"/>
    <property type="match status" value="1"/>
</dbReference>
<sequence length="1541" mass="168320">MAENIFTSPRTQAPIVDLQSPTASATSVQQNALPAIAPVGNNFSNDASTSTGAGHQPTPHHHHHHHPVGQAHAHAAALSTQHLAGATVYTPNTIPSSELNPRSCVTCRYRKVRCDKLMPCTNCRRALVPCTFPAPERAPRRPRRKDSTALKQHQPSKREMELLKRLHKLEGIVEELSGLEMEAGGSGKGPGSICDSPEDGAGGDGSEGGNNSSGPTHRSSMDNGATPSASSSWSQVSPRPRHAVPAKNNGRLVGLNSSYGALVKQAKNAQEQPGRLMINDYGRSRYVSSAFWSKINDELDNLRADTERISDSESDVSDSSSTPQQADEQPEDDHHSFIFGYQSSAVDLRPLHPFPSQIPYIWQVYQENVDSVVKILHIPTTSKLIREARTNLDNISPAAEALMFAIYYAAINSLDDNEVQTNFLCEKTALVNKYRFALEQALSKAEFLVSSDLVTLQAFVMLLVLVRRQKDTRLAWTLTGLAIRIGHSIGLHRDGTNFSNLSPYETEMRRRLFWALCILDMRCAEDQGTDLMILEQGIDTRPPLNINDTDISPESTEFPPERKGTTDMTFALVRFEICRVARRLHAIHSAMGPIKPSDALLTLEERERMIHEVYDRVQNVYLKDGDNSSNPMFWVAANVARVICAKMTLVIYQPVLFPGPGNEAMSQEVRDRLFTACTELFEYSYILTMDSRTKQWRWLFKTYTQWQAVAYALIEAGRRPWSASVERAWNGLNSILSPQPNDNDRMADNASLFVPLKALYNKQRKHRNAEIARLRNDLDAVTQLDKEDRSRLNPTMFSACLGSLDGLQWRGRWLRLVGAPQLIDEPAPVPTALSSTNTSGPNPSTPTNDIFATSAAASGLQMQQQLPQPPQQGQHFSRPQSVAEPGRDVTCPVGKVLDDVFSQATFEPTDLYQVINLSKDAAGVPASVFGAFSSTDIPRPDLSLAEFATHPLLPFHNPTAAVTGAGDYAPTAQLGADATPLVDAIVKDYPPPWLWTNEPIDSNSGLFPGMLADGNDMKMDDMDENFDWQDFSQTLDGMSNAHPDLPALLVAAEFGPDSYAVYVTDLAHVWAERLERRDICMRAFQEITTIDPSYSSEQMKVFLGKLRVALLDGEDADARLSLAAAGNGNLVLHTTTVLPAGLQPLQWPMYLEKQSPTAIASELVLPLIHGRAVQQHATTQLVAALRDKDAVINKLVDKLDAMGAGVESAFPTLLGAPPGGRGDGGLRRKITRADMERRVRGLAVFDEAEFRKRMRSTHGSSGGLDADLETGKLLGEAFDKDNELRYETDSGATTTPRLDSWWQELGSGRGVMLKRPVIKTTESSQGTTGVKEMEQTTAEHSEDTFQEPTPKRVRPITACSTPEPDDGPPSPTPVKAKANLGTSKPGRIGTIGKRPPATGPLPTSSTTAAVNDTMEDEDTASEADEPPNARKEAMKTAPNGAVVRPVKTGGGLGRIGGKSKQAPPLSVGSPARKELDRADKGEAAPGGAEQRAPADKEEEKTPVASAAAQSLSPQKDTSKRAEALQKAIQKHATPVHKKRKF</sequence>
<evidence type="ECO:0000313" key="9">
    <source>
        <dbReference type="EMBL" id="CAK7266601.1"/>
    </source>
</evidence>
<dbReference type="InterPro" id="IPR007219">
    <property type="entry name" value="XnlR_reg_dom"/>
</dbReference>
<dbReference type="InterPro" id="IPR036864">
    <property type="entry name" value="Zn2-C6_fun-type_DNA-bd_sf"/>
</dbReference>
<dbReference type="PANTHER" id="PTHR31001:SF50">
    <property type="entry name" value="ZN(II)2CYS6 TRANSCRIPTION FACTOR (EUROFUNG)"/>
    <property type="match status" value="1"/>
</dbReference>
<dbReference type="Pfam" id="PF21928">
    <property type="entry name" value="XLF_CC"/>
    <property type="match status" value="1"/>
</dbReference>
<dbReference type="CDD" id="cd00067">
    <property type="entry name" value="GAL4"/>
    <property type="match status" value="1"/>
</dbReference>
<feature type="compositionally biased region" description="Low complexity" evidence="7">
    <location>
        <begin position="228"/>
        <end position="237"/>
    </location>
</feature>
<evidence type="ECO:0000256" key="2">
    <source>
        <dbReference type="ARBA" id="ARBA00022723"/>
    </source>
</evidence>
<keyword evidence="4" id="KW-0234">DNA repair</keyword>
<name>A0ABP0DEF9_9PEZI</name>
<dbReference type="CDD" id="cd22285">
    <property type="entry name" value="HD_XLF_N"/>
    <property type="match status" value="1"/>
</dbReference>
<feature type="region of interest" description="Disordered" evidence="7">
    <location>
        <begin position="37"/>
        <end position="76"/>
    </location>
</feature>
<dbReference type="SUPFAM" id="SSF57701">
    <property type="entry name" value="Zn2/Cys6 DNA-binding domain"/>
    <property type="match status" value="1"/>
</dbReference>
<dbReference type="Proteomes" id="UP001642502">
    <property type="component" value="Unassembled WGS sequence"/>
</dbReference>
<keyword evidence="2" id="KW-0479">Metal-binding</keyword>
<dbReference type="InterPro" id="IPR001138">
    <property type="entry name" value="Zn2Cys6_DnaBD"/>
</dbReference>
<keyword evidence="10" id="KW-1185">Reference proteome</keyword>
<dbReference type="Pfam" id="PF00172">
    <property type="entry name" value="Zn_clus"/>
    <property type="match status" value="1"/>
</dbReference>
<feature type="domain" description="Zn(2)-C6 fungal-type" evidence="8">
    <location>
        <begin position="103"/>
        <end position="132"/>
    </location>
</feature>
<feature type="compositionally biased region" description="Polar residues" evidence="7">
    <location>
        <begin position="1401"/>
        <end position="1410"/>
    </location>
</feature>
<protein>
    <recommendedName>
        <fullName evidence="8">Zn(2)-C6 fungal-type domain-containing protein</fullName>
    </recommendedName>
</protein>
<dbReference type="SMART" id="SM00906">
    <property type="entry name" value="Fungal_trans"/>
    <property type="match status" value="1"/>
</dbReference>
<evidence type="ECO:0000313" key="10">
    <source>
        <dbReference type="Proteomes" id="UP001642502"/>
    </source>
</evidence>
<feature type="region of interest" description="Disordered" evidence="7">
    <location>
        <begin position="181"/>
        <end position="251"/>
    </location>
</feature>
<organism evidence="9 10">
    <name type="scientific">Sporothrix epigloea</name>
    <dbReference type="NCBI Taxonomy" id="1892477"/>
    <lineage>
        <taxon>Eukaryota</taxon>
        <taxon>Fungi</taxon>
        <taxon>Dikarya</taxon>
        <taxon>Ascomycota</taxon>
        <taxon>Pezizomycotina</taxon>
        <taxon>Sordariomycetes</taxon>
        <taxon>Sordariomycetidae</taxon>
        <taxon>Ophiostomatales</taxon>
        <taxon>Ophiostomataceae</taxon>
        <taxon>Sporothrix</taxon>
    </lineage>
</organism>
<feature type="region of interest" description="Disordered" evidence="7">
    <location>
        <begin position="1315"/>
        <end position="1541"/>
    </location>
</feature>
<dbReference type="Pfam" id="PF04082">
    <property type="entry name" value="Fungal_trans"/>
    <property type="match status" value="1"/>
</dbReference>
<feature type="region of interest" description="Disordered" evidence="7">
    <location>
        <begin position="825"/>
        <end position="888"/>
    </location>
</feature>
<dbReference type="InterPro" id="IPR050613">
    <property type="entry name" value="Sec_Metabolite_Reg"/>
</dbReference>
<dbReference type="PANTHER" id="PTHR31001">
    <property type="entry name" value="UNCHARACTERIZED TRANSCRIPTIONAL REGULATORY PROTEIN"/>
    <property type="match status" value="1"/>
</dbReference>
<feature type="compositionally biased region" description="Polar residues" evidence="7">
    <location>
        <begin position="41"/>
        <end position="50"/>
    </location>
</feature>
<dbReference type="Gene3D" id="4.10.240.10">
    <property type="entry name" value="Zn(2)-C6 fungal-type DNA-binding domain"/>
    <property type="match status" value="1"/>
</dbReference>
<evidence type="ECO:0000256" key="7">
    <source>
        <dbReference type="SAM" id="MobiDB-lite"/>
    </source>
</evidence>
<evidence type="ECO:0000256" key="4">
    <source>
        <dbReference type="ARBA" id="ARBA00023204"/>
    </source>
</evidence>
<evidence type="ECO:0000256" key="5">
    <source>
        <dbReference type="ARBA" id="ARBA00023242"/>
    </source>
</evidence>
<keyword evidence="3" id="KW-0227">DNA damage</keyword>
<dbReference type="InterPro" id="IPR015381">
    <property type="entry name" value="XLF-like_N"/>
</dbReference>